<dbReference type="InterPro" id="IPR002711">
    <property type="entry name" value="HNH"/>
</dbReference>
<organism evidence="1 2">
    <name type="scientific">Streptococcus suis</name>
    <dbReference type="NCBI Taxonomy" id="1307"/>
    <lineage>
        <taxon>Bacteria</taxon>
        <taxon>Bacillati</taxon>
        <taxon>Bacillota</taxon>
        <taxon>Bacilli</taxon>
        <taxon>Lactobacillales</taxon>
        <taxon>Streptococcaceae</taxon>
        <taxon>Streptococcus</taxon>
    </lineage>
</organism>
<dbReference type="GO" id="GO:0008270">
    <property type="term" value="F:zinc ion binding"/>
    <property type="evidence" value="ECO:0007669"/>
    <property type="project" value="InterPro"/>
</dbReference>
<dbReference type="GO" id="GO:0003676">
    <property type="term" value="F:nucleic acid binding"/>
    <property type="evidence" value="ECO:0007669"/>
    <property type="project" value="InterPro"/>
</dbReference>
<dbReference type="Proteomes" id="UP000548355">
    <property type="component" value="Unassembled WGS sequence"/>
</dbReference>
<keyword evidence="1" id="KW-0540">Nuclease</keyword>
<dbReference type="EMBL" id="JABXEU010000013">
    <property type="protein sequence ID" value="NVH36705.1"/>
    <property type="molecule type" value="Genomic_DNA"/>
</dbReference>
<reference evidence="1 2" key="1">
    <citation type="submission" date="2020-06" db="EMBL/GenBank/DDBJ databases">
        <title>Pan-genome analysis of Streptococcus suis serotype 2 revealed genomic diversity among strains of different virulence.</title>
        <authorList>
            <person name="Guo G."/>
            <person name="Zhang W."/>
        </authorList>
    </citation>
    <scope>NUCLEOTIDE SEQUENCE [LARGE SCALE GENOMIC DNA]</scope>
    <source>
        <strain evidence="1 2">ZJ92091101</strain>
    </source>
</reference>
<dbReference type="Pfam" id="PF01844">
    <property type="entry name" value="HNH"/>
    <property type="match status" value="1"/>
</dbReference>
<evidence type="ECO:0000313" key="1">
    <source>
        <dbReference type="EMBL" id="NVH36705.1"/>
    </source>
</evidence>
<keyword evidence="1" id="KW-0378">Hydrolase</keyword>
<dbReference type="AlphaFoldDB" id="A0A116JW88"/>
<accession>A0A116JW88</accession>
<sequence>MRADKSGTHRVAFEKNKKRILKTATHCGICGQLVDKKLKYPNPMCAVIDHVVPLAKGGHPSLIENLQLAHMSCNRIKSDKLFADNSKAEQKTLGNRNLPQSRDWSQFISVKSEGG</sequence>
<comment type="caution">
    <text evidence="1">The sequence shown here is derived from an EMBL/GenBank/DDBJ whole genome shotgun (WGS) entry which is preliminary data.</text>
</comment>
<proteinExistence type="predicted"/>
<protein>
    <submittedName>
        <fullName evidence="1">HNH endonuclease</fullName>
    </submittedName>
</protein>
<dbReference type="Gene3D" id="1.10.30.50">
    <property type="match status" value="1"/>
</dbReference>
<gene>
    <name evidence="1" type="ORF">HU146_05435</name>
</gene>
<evidence type="ECO:0000313" key="2">
    <source>
        <dbReference type="Proteomes" id="UP000548355"/>
    </source>
</evidence>
<dbReference type="InterPro" id="IPR003615">
    <property type="entry name" value="HNH_nuc"/>
</dbReference>
<name>A0A116JW88_STRSU</name>
<dbReference type="RefSeq" id="WP_013730183.1">
    <property type="nucleotide sequence ID" value="NZ_BCCO01000033.1"/>
</dbReference>
<dbReference type="SMART" id="SM00507">
    <property type="entry name" value="HNHc"/>
    <property type="match status" value="1"/>
</dbReference>
<dbReference type="GO" id="GO:0004519">
    <property type="term" value="F:endonuclease activity"/>
    <property type="evidence" value="ECO:0007669"/>
    <property type="project" value="UniProtKB-KW"/>
</dbReference>
<keyword evidence="1" id="KW-0255">Endonuclease</keyword>
<dbReference type="CDD" id="cd00085">
    <property type="entry name" value="HNHc"/>
    <property type="match status" value="1"/>
</dbReference>